<sequence length="485" mass="55745">MSTIQDVESAAITPMLEELNTALESAIIPGDINKLIERCSLNLSTSIILKGDSKRLLANIKRMLLSDESENILDYELLLELLQSLIDVSSFDDVLEVFSTNDLLDALNSGITSIVRAACKIISKSYPKGIFASSLIIDIVLEIFFNLDTEISIINDIETLFKNLSSDELIRRRILVNNHPLLKKIKRDFEPKSFTRLIELLKIEYEFITPSEFDESLFVITINEIRKSIEKDIFIFISITNYYTSLVANIDAIGIHGTNHMWVISSIESTVYFYGDLFANLETYFEVKNFGLSYMFELFRQCSYQKNGELFHTIDKAYVKLSHDTPYILEFMAFVNPKYLFKFHQTLVHDFALVTPSRLGILRNIMADPDCFLLIEPKITSGNILALPYMEQMVLLEKMTQFKYGVEYLIQFLPQVMANLTQNLNGEVTEPETVELRREAVEHLLQFGEPVLNVWYNPLRKLYGRIVNGDNYEKKVEPKLASAYL</sequence>
<dbReference type="STRING" id="1071378.G0W6U6"/>
<evidence type="ECO:0000256" key="2">
    <source>
        <dbReference type="ARBA" id="ARBA00006823"/>
    </source>
</evidence>
<dbReference type="Proteomes" id="UP000000689">
    <property type="component" value="Chromosome 2"/>
</dbReference>
<dbReference type="CDD" id="cd12794">
    <property type="entry name" value="Hsm3_like"/>
    <property type="match status" value="1"/>
</dbReference>
<dbReference type="InterPro" id="IPR040752">
    <property type="entry name" value="HSM3_C"/>
</dbReference>
<dbReference type="RefSeq" id="XP_003668750.1">
    <property type="nucleotide sequence ID" value="XM_003668702.1"/>
</dbReference>
<proteinExistence type="inferred from homology"/>
<dbReference type="GO" id="GO:0044183">
    <property type="term" value="F:protein folding chaperone"/>
    <property type="evidence" value="ECO:0007669"/>
    <property type="project" value="EnsemblFungi"/>
</dbReference>
<dbReference type="Pfam" id="PF18795">
    <property type="entry name" value="HSM3_N"/>
    <property type="match status" value="1"/>
</dbReference>
<feature type="domain" description="DNA mismatch repair protein HSM3 C-terminal" evidence="9">
    <location>
        <begin position="309"/>
        <end position="485"/>
    </location>
</feature>
<accession>G0W6U6</accession>
<comment type="function">
    <text evidence="8">Involved in DNA mismatch repair in slow-growing cells. Acts as a chaperone during the assembly of the 26S proteasome, specifically of the base subcomplex of the 19S regulatory complex (RC).</text>
</comment>
<evidence type="ECO:0000256" key="5">
    <source>
        <dbReference type="ARBA" id="ARBA00022763"/>
    </source>
</evidence>
<dbReference type="GO" id="GO:0070682">
    <property type="term" value="P:proteasome regulatory particle assembly"/>
    <property type="evidence" value="ECO:0007669"/>
    <property type="project" value="EnsemblFungi"/>
</dbReference>
<dbReference type="Gene3D" id="1.25.40.580">
    <property type="match status" value="1"/>
</dbReference>
<dbReference type="KEGG" id="ndi:NDAI_0B04720"/>
<dbReference type="GO" id="GO:0005829">
    <property type="term" value="C:cytosol"/>
    <property type="evidence" value="ECO:0007669"/>
    <property type="project" value="EnsemblFungi"/>
</dbReference>
<evidence type="ECO:0000256" key="6">
    <source>
        <dbReference type="ARBA" id="ARBA00023186"/>
    </source>
</evidence>
<dbReference type="OMA" id="YMEQMVL"/>
<keyword evidence="12" id="KW-1185">Reference proteome</keyword>
<dbReference type="GO" id="GO:0006298">
    <property type="term" value="P:mismatch repair"/>
    <property type="evidence" value="ECO:0007669"/>
    <property type="project" value="EnsemblFungi"/>
</dbReference>
<dbReference type="InterPro" id="IPR041335">
    <property type="entry name" value="HSM3_N"/>
</dbReference>
<name>G0W6U6_NAUDC</name>
<evidence type="ECO:0000256" key="1">
    <source>
        <dbReference type="ARBA" id="ARBA00004496"/>
    </source>
</evidence>
<reference evidence="11 12" key="1">
    <citation type="journal article" date="2011" name="Proc. Natl. Acad. Sci. U.S.A.">
        <title>Evolutionary erosion of yeast sex chromosomes by mating-type switching accidents.</title>
        <authorList>
            <person name="Gordon J.L."/>
            <person name="Armisen D."/>
            <person name="Proux-Wera E."/>
            <person name="Oheigeartaigh S.S."/>
            <person name="Byrne K.P."/>
            <person name="Wolfe K.H."/>
        </authorList>
    </citation>
    <scope>NUCLEOTIDE SEQUENCE [LARGE SCALE GENOMIC DNA]</scope>
    <source>
        <strain evidence="12">ATCC 10597 / BCRC 20456 / CBS 421 / NBRC 0211 / NRRL Y-12639</strain>
    </source>
</reference>
<evidence type="ECO:0000259" key="10">
    <source>
        <dbReference type="Pfam" id="PF18795"/>
    </source>
</evidence>
<dbReference type="EMBL" id="HE580268">
    <property type="protein sequence ID" value="CCD23507.1"/>
    <property type="molecule type" value="Genomic_DNA"/>
</dbReference>
<dbReference type="OrthoDB" id="4074002at2759"/>
<dbReference type="GO" id="GO:0005634">
    <property type="term" value="C:nucleus"/>
    <property type="evidence" value="ECO:0007669"/>
    <property type="project" value="EnsemblFungi"/>
</dbReference>
<keyword evidence="7" id="KW-0234">DNA repair</keyword>
<evidence type="ECO:0000256" key="3">
    <source>
        <dbReference type="ARBA" id="ARBA00019167"/>
    </source>
</evidence>
<evidence type="ECO:0000256" key="7">
    <source>
        <dbReference type="ARBA" id="ARBA00023204"/>
    </source>
</evidence>
<evidence type="ECO:0000259" key="9">
    <source>
        <dbReference type="Pfam" id="PF18794"/>
    </source>
</evidence>
<dbReference type="AlphaFoldDB" id="G0W6U6"/>
<dbReference type="Gene3D" id="1.25.10.50">
    <property type="match status" value="1"/>
</dbReference>
<dbReference type="Pfam" id="PF18794">
    <property type="entry name" value="HSM3_C"/>
    <property type="match status" value="1"/>
</dbReference>
<keyword evidence="5" id="KW-0227">DNA damage</keyword>
<keyword evidence="4" id="KW-0963">Cytoplasm</keyword>
<evidence type="ECO:0000256" key="8">
    <source>
        <dbReference type="ARBA" id="ARBA00024671"/>
    </source>
</evidence>
<evidence type="ECO:0000256" key="4">
    <source>
        <dbReference type="ARBA" id="ARBA00022490"/>
    </source>
</evidence>
<protein>
    <recommendedName>
        <fullName evidence="3">DNA mismatch repair protein HSM3</fullName>
    </recommendedName>
</protein>
<dbReference type="eggNOG" id="ENOG502QWEK">
    <property type="taxonomic scope" value="Eukaryota"/>
</dbReference>
<evidence type="ECO:0000313" key="12">
    <source>
        <dbReference type="Proteomes" id="UP000000689"/>
    </source>
</evidence>
<keyword evidence="6" id="KW-0143">Chaperone</keyword>
<evidence type="ECO:0000313" key="11">
    <source>
        <dbReference type="EMBL" id="CCD23507.1"/>
    </source>
</evidence>
<dbReference type="HOGENOM" id="CLU_044760_0_0_1"/>
<comment type="subcellular location">
    <subcellularLocation>
        <location evidence="1">Cytoplasm</location>
    </subcellularLocation>
</comment>
<comment type="similarity">
    <text evidence="2">Belongs to the proteasome subunit S5B/HSM3 family.</text>
</comment>
<gene>
    <name evidence="11" type="primary">NDAI0B04720</name>
    <name evidence="11" type="ordered locus">NDAI_0B04720</name>
</gene>
<feature type="domain" description="DNA mismatch repair protein HSM3 N-terminal" evidence="10">
    <location>
        <begin position="14"/>
        <end position="247"/>
    </location>
</feature>
<organism evidence="11 12">
    <name type="scientific">Naumovozyma dairenensis (strain ATCC 10597 / BCRC 20456 / CBS 421 / NBRC 0211 / NRRL Y-12639)</name>
    <name type="common">Saccharomyces dairenensis</name>
    <dbReference type="NCBI Taxonomy" id="1071378"/>
    <lineage>
        <taxon>Eukaryota</taxon>
        <taxon>Fungi</taxon>
        <taxon>Dikarya</taxon>
        <taxon>Ascomycota</taxon>
        <taxon>Saccharomycotina</taxon>
        <taxon>Saccharomycetes</taxon>
        <taxon>Saccharomycetales</taxon>
        <taxon>Saccharomycetaceae</taxon>
        <taxon>Naumovozyma</taxon>
    </lineage>
</organism>
<dbReference type="GeneID" id="11498131"/>